<feature type="compositionally biased region" description="Polar residues" evidence="6">
    <location>
        <begin position="352"/>
        <end position="383"/>
    </location>
</feature>
<keyword evidence="4" id="KW-0862">Zinc</keyword>
<dbReference type="GO" id="GO:0008270">
    <property type="term" value="F:zinc ion binding"/>
    <property type="evidence" value="ECO:0007669"/>
    <property type="project" value="UniProtKB-KW"/>
</dbReference>
<dbReference type="CDD" id="cd08838">
    <property type="entry name" value="ArfGap_AGFG"/>
    <property type="match status" value="1"/>
</dbReference>
<dbReference type="GO" id="GO:0007289">
    <property type="term" value="P:spermatid nucleus differentiation"/>
    <property type="evidence" value="ECO:0007669"/>
    <property type="project" value="TreeGrafter"/>
</dbReference>
<dbReference type="GO" id="GO:0045109">
    <property type="term" value="P:intermediate filament organization"/>
    <property type="evidence" value="ECO:0007669"/>
    <property type="project" value="TreeGrafter"/>
</dbReference>
<dbReference type="FunFam" id="1.10.220.150:FF:000005">
    <property type="entry name" value="Arf-GAP domain and FG repeat-containing protein 1"/>
    <property type="match status" value="1"/>
</dbReference>
<evidence type="ECO:0000256" key="3">
    <source>
        <dbReference type="ARBA" id="ARBA00022771"/>
    </source>
</evidence>
<keyword evidence="2" id="KW-0677">Repeat</keyword>
<dbReference type="InterPro" id="IPR001164">
    <property type="entry name" value="ArfGAP_dom"/>
</dbReference>
<evidence type="ECO:0000313" key="8">
    <source>
        <dbReference type="EMBL" id="TRY96356.1"/>
    </source>
</evidence>
<dbReference type="Proteomes" id="UP000316079">
    <property type="component" value="Unassembled WGS sequence"/>
</dbReference>
<dbReference type="PROSITE" id="PS50115">
    <property type="entry name" value="ARFGAP"/>
    <property type="match status" value="1"/>
</dbReference>
<proteinExistence type="predicted"/>
<evidence type="ECO:0000259" key="7">
    <source>
        <dbReference type="PROSITE" id="PS50115"/>
    </source>
</evidence>
<dbReference type="PRINTS" id="PR00405">
    <property type="entry name" value="REVINTRACTNG"/>
</dbReference>
<dbReference type="PANTHER" id="PTHR46134">
    <property type="entry name" value="DRONGO, ISOFORM F"/>
    <property type="match status" value="1"/>
</dbReference>
<protein>
    <recommendedName>
        <fullName evidence="7">Arf-GAP domain-containing protein</fullName>
    </recommendedName>
</protein>
<dbReference type="Gene3D" id="1.10.220.150">
    <property type="entry name" value="Arf GTPase activating protein"/>
    <property type="match status" value="1"/>
</dbReference>
<dbReference type="Pfam" id="PF01412">
    <property type="entry name" value="ArfGap"/>
    <property type="match status" value="1"/>
</dbReference>
<evidence type="ECO:0000256" key="2">
    <source>
        <dbReference type="ARBA" id="ARBA00022737"/>
    </source>
</evidence>
<reference evidence="8 9" key="1">
    <citation type="journal article" date="2019" name="Sci. Data">
        <title>Hybrid genome assembly and annotation of Danionella translucida.</title>
        <authorList>
            <person name="Kadobianskyi M."/>
            <person name="Schulze L."/>
            <person name="Schuelke M."/>
            <person name="Judkewitz B."/>
        </authorList>
    </citation>
    <scope>NUCLEOTIDE SEQUENCE [LARGE SCALE GENOMIC DNA]</scope>
    <source>
        <strain evidence="8 9">Bolton</strain>
    </source>
</reference>
<dbReference type="InterPro" id="IPR038508">
    <property type="entry name" value="ArfGAP_dom_sf"/>
</dbReference>
<feature type="region of interest" description="Disordered" evidence="6">
    <location>
        <begin position="317"/>
        <end position="393"/>
    </location>
</feature>
<gene>
    <name evidence="8" type="ORF">DNTS_000522</name>
</gene>
<keyword evidence="3 5" id="KW-0863">Zinc-finger</keyword>
<dbReference type="EMBL" id="SRMA01025303">
    <property type="protein sequence ID" value="TRY96356.1"/>
    <property type="molecule type" value="Genomic_DNA"/>
</dbReference>
<dbReference type="SUPFAM" id="SSF57863">
    <property type="entry name" value="ArfGap/RecO-like zinc finger"/>
    <property type="match status" value="1"/>
</dbReference>
<dbReference type="GO" id="GO:0016020">
    <property type="term" value="C:membrane"/>
    <property type="evidence" value="ECO:0007669"/>
    <property type="project" value="TreeGrafter"/>
</dbReference>
<feature type="domain" description="Arf-GAP" evidence="7">
    <location>
        <begin position="14"/>
        <end position="137"/>
    </location>
</feature>
<evidence type="ECO:0000313" key="9">
    <source>
        <dbReference type="Proteomes" id="UP000316079"/>
    </source>
</evidence>
<dbReference type="SMART" id="SM00105">
    <property type="entry name" value="ArfGap"/>
    <property type="match status" value="1"/>
</dbReference>
<evidence type="ECO:0000256" key="6">
    <source>
        <dbReference type="SAM" id="MobiDB-lite"/>
    </source>
</evidence>
<keyword evidence="1" id="KW-0479">Metal-binding</keyword>
<dbReference type="GO" id="GO:0005096">
    <property type="term" value="F:GTPase activator activity"/>
    <property type="evidence" value="ECO:0007669"/>
    <property type="project" value="InterPro"/>
</dbReference>
<feature type="compositionally biased region" description="Polar residues" evidence="6">
    <location>
        <begin position="327"/>
        <end position="336"/>
    </location>
</feature>
<dbReference type="GO" id="GO:0001675">
    <property type="term" value="P:acrosome assembly"/>
    <property type="evidence" value="ECO:0007669"/>
    <property type="project" value="TreeGrafter"/>
</dbReference>
<feature type="compositionally biased region" description="Low complexity" evidence="6">
    <location>
        <begin position="337"/>
        <end position="346"/>
    </location>
</feature>
<feature type="region of interest" description="Disordered" evidence="6">
    <location>
        <begin position="218"/>
        <end position="246"/>
    </location>
</feature>
<accession>A0A553R2F1</accession>
<dbReference type="GO" id="GO:0031410">
    <property type="term" value="C:cytoplasmic vesicle"/>
    <property type="evidence" value="ECO:0007669"/>
    <property type="project" value="TreeGrafter"/>
</dbReference>
<sequence>MSNRKHRDNQEVCARKVRELARSGVNKHCFECGQPGVTYTDITVGCFVCTSCSGMLRGLNPPHRVKSISMTTFSQQEVEFLQNHGNEVGRRTWLCSFDPKSDGCFDGRDTQKLKEFLQDKYERKKWHFSKSKIGRDGEIPWAPGVQALPAQNQLPLGHPLNPTTRPTRTLSQTQLSMWDRAGVMSPCESRSEAFTARPTRSQSFRDHPVKDTLLSGIERQRPGGMAPPNHPSSFPALPRPSASSTFKNSFTLGRTLSTGGGAPFRAFPKSLSLDFGGLSHAPNALSSTSPPLVSQDKYAALSHLDKVLSETTPVTAVTTASSDGPPQYSTLFGNRLSSSSTPASSPGVPEATSGSQTFTNFPNPFNSTANCTQSVLSPSNPFKSSDTDETSSSSLIFPQSVSFPGPFTQSVLSQQSSNQEANGFNSFPASDSVPIVSRPMSVNPFTVRECLPEQRSITEPFHLIQKQLGLAGRRELVFTLPNSQKTSTALTCVFVCL</sequence>
<evidence type="ECO:0000256" key="1">
    <source>
        <dbReference type="ARBA" id="ARBA00022723"/>
    </source>
</evidence>
<dbReference type="AlphaFoldDB" id="A0A553R2F1"/>
<keyword evidence="9" id="KW-1185">Reference proteome</keyword>
<dbReference type="OrthoDB" id="6036at2759"/>
<evidence type="ECO:0000256" key="5">
    <source>
        <dbReference type="PROSITE-ProRule" id="PRU00288"/>
    </source>
</evidence>
<comment type="caution">
    <text evidence="8">The sequence shown here is derived from an EMBL/GenBank/DDBJ whole genome shotgun (WGS) entry which is preliminary data.</text>
</comment>
<name>A0A553R2F1_9TELE</name>
<dbReference type="InterPro" id="IPR037278">
    <property type="entry name" value="ARFGAP/RecO"/>
</dbReference>
<evidence type="ECO:0000256" key="4">
    <source>
        <dbReference type="ARBA" id="ARBA00022833"/>
    </source>
</evidence>
<dbReference type="InterPro" id="IPR052248">
    <property type="entry name" value="Arf-GAP_FG-repeat_protein"/>
</dbReference>
<organism evidence="8 9">
    <name type="scientific">Danionella cerebrum</name>
    <dbReference type="NCBI Taxonomy" id="2873325"/>
    <lineage>
        <taxon>Eukaryota</taxon>
        <taxon>Metazoa</taxon>
        <taxon>Chordata</taxon>
        <taxon>Craniata</taxon>
        <taxon>Vertebrata</taxon>
        <taxon>Euteleostomi</taxon>
        <taxon>Actinopterygii</taxon>
        <taxon>Neopterygii</taxon>
        <taxon>Teleostei</taxon>
        <taxon>Ostariophysi</taxon>
        <taxon>Cypriniformes</taxon>
        <taxon>Danionidae</taxon>
        <taxon>Danioninae</taxon>
        <taxon>Danionella</taxon>
    </lineage>
</organism>
<dbReference type="STRING" id="623744.A0A553R2F1"/>
<dbReference type="PANTHER" id="PTHR46134:SF6">
    <property type="entry name" value="ARF-GAP DOMAIN AND FG REPEAT-CONTAINING PROTEIN 1 ISOFORM X1"/>
    <property type="match status" value="1"/>
</dbReference>